<comment type="subcellular location">
    <subcellularLocation>
        <location evidence="1">Nucleus</location>
        <location evidence="1">Nuclear pore complex</location>
    </subcellularLocation>
</comment>
<keyword evidence="6" id="KW-0906">Nuclear pore complex</keyword>
<evidence type="ECO:0000256" key="6">
    <source>
        <dbReference type="ARBA" id="ARBA00023132"/>
    </source>
</evidence>
<sequence length="2054" mass="228901">MSGDNYPRSDLIDVSYIQLHQYLTTNQDAHRPAKLKEYLKPRHLQFSNVKDPFGKPSAESKKAVDSGSVTLPDGVVLRVENADKRFVYAISSKFNIDEIQALIMLRSYVYNEGMPASDDDSEDQMIEQLVEAIGPFYHAERIHLLRTLIPLFRAKENENDALHEVAVYFLPKVVQDGPKFALSLVAQYLEKTKAELPEQFNQEPRSATAWAKQNLREQLVLLEVLFWTMWAYVSCSGPLVVSIFEAAYGTTLGSEQSNSTLLLDEESRQLQDDCAAMWILITIEILELEMIGGDEPVIELSEKPTRTDVYWTSIDSVKRLHNIVSSNTDSRYSCTYLAWTYALARIEEAAFRIINIPEPWRALLAEINPPMHTGRTYVKDWERTWVTMSKTCVQPEVGLLGLLKSLLTKSPLFVTSVAWKTGSSVTDPNAIAYRSVLKGLITALAELVPVENIPNFDDLVDVWISLYGRSESASVAEICQQFWRNDWNHGIARRAIFDVARSRFPIQVKPLIRLLRAMTGSGFLDTDPLYTSDYNPDKVIGEERTTCARFVYYYLGSLSSYSQVVPLSQCTGAHALYERQTERYGQSSANPGVNYTNLRPIRLPGGSILPARSTGLVLNGDGADHVVIRWQHQHSGWKVILEILTDYVNRRRMDFGSAGGYQDVSFARRGASQPKTLKMQDIGMEMDSEGDDSTITDILDLVRSLIRGNPAQAETLMQALEEGEAVVSHTTTEAQPPGMVQLTTMILEEALSRSNSRTRSGVPAKLITSALSVLSALLAIPNYSNRVWLYIRSTTNLFGTDRSPGFASVALSVERATGIYTMTLALLNLVGQLFREAVISILPENAKLQQLKEEVLLRAARFVHTEIWVEHMSWKYAQLGDRFEIGSQVVALYNLVLDHSSPTLAERPFSVLSQSIGDILLFKATTSTINPIISSISSSAQVLRMLYGSRRHADIRRLLFLLQESLRLCRLILTHKIRSSMASRPCLLEQALCARVNGGPPSFDATNNRNDPIDVLANYLREKEEGSTVPLESAKVLCGLITSLSLSYTSPPTIIGHLSNPEAIVTTLVRITEHPYDELALRKTVWNFITLAVDKEPALATLFVSGKSRTPGEFKEGKEKETLGNGGDKGKGKEKESEEAKENGKEKKLDAIWRAVTALDSARETLVTWKELWDTNAMLLSCVLRFLDTVWQHALEHKAAVEPLRTDKSFWELLVAIACEEVGPVPTYETTEMVILEGIPRSSLHEAVQMHAYRTLAKSHATNIITRDIGLHLQLHGSDVPRKKPESYIQLETCLKDQDRLTDILSEAAPSSYAPELHDQLTELLTDRFVGLTLEQLEVQEPVAERDYGDNFAFSLDLLRTRLQAYPVEVSMDEPGDKAEMLLLSINLNLSLVHAESALIESWVTLLKQTIPYLRGDAGVRSHMLAIAASISFDVAGEKRGGDMMASIHGARLSLILALLEVTWFSSSDKAEEIKAFMELFENLRAIVLNEYQSPARSFLSNLPNPFHRPLLQIIYFCSKQARIMLKRPKTMNSAQRLAISQIVEAILSFVIESLRVVFIAARSRADIDLDRDMELLVAVFHQCTRPDIDAPSVFWLSKCQETDVIKASLELFVHIDLVGLSDLPLLLSRKEPLYSPHILLFHMSLVSHRVAAERFASEGVLSAYSNNFISSAISSGMIDVVLPELPGQRSPAHIAYCSMISIVATVISALGRTNHYFDADACGFVQLYGDQISRTLSWTIGDPITLPLLEEIDQVINLFYAIATSVPASAKSDPVVEKVLRVFTTRALHLLQQVNYAITHPNHLATLYEPVTQDERIRFEKAQSQPDPTKRSFVTNLIHRLYQISTNLVGTLVTISRADSVLSRGVEDWPTSEALIVPHSKVVLGEPASLGTLLELGNRSLDLLRTLVQRPPGQGATDPSALPGSYATALEVKQGVIIIRQNLEEILLYSVTQLAMWLSKPGFDAAPADSDMDENQGMDVSRPDGGKERRPRSMTMAERLRRGITGEMAGDLQSLLTKSKPILVASDTIIGENSTDLTQVLLNFLHERIGGSS</sequence>
<dbReference type="Gene3D" id="1.25.10.70">
    <property type="match status" value="1"/>
</dbReference>
<feature type="region of interest" description="Disordered" evidence="8">
    <location>
        <begin position="1111"/>
        <end position="1144"/>
    </location>
</feature>
<dbReference type="GO" id="GO:0051028">
    <property type="term" value="P:mRNA transport"/>
    <property type="evidence" value="ECO:0007669"/>
    <property type="project" value="UniProtKB-KW"/>
</dbReference>
<accession>A0A8H7Y020</accession>
<evidence type="ECO:0000259" key="9">
    <source>
        <dbReference type="Pfam" id="PF18378"/>
    </source>
</evidence>
<evidence type="ECO:0000256" key="1">
    <source>
        <dbReference type="ARBA" id="ARBA00004567"/>
    </source>
</evidence>
<evidence type="ECO:0000259" key="10">
    <source>
        <dbReference type="Pfam" id="PF21093"/>
    </source>
</evidence>
<evidence type="ECO:0008006" key="12">
    <source>
        <dbReference type="Google" id="ProtNLM"/>
    </source>
</evidence>
<evidence type="ECO:0000256" key="3">
    <source>
        <dbReference type="ARBA" id="ARBA00022816"/>
    </source>
</evidence>
<evidence type="ECO:0000256" key="4">
    <source>
        <dbReference type="ARBA" id="ARBA00022927"/>
    </source>
</evidence>
<dbReference type="InterPro" id="IPR041634">
    <property type="entry name" value="Nup188_C"/>
</dbReference>
<evidence type="ECO:0000256" key="7">
    <source>
        <dbReference type="ARBA" id="ARBA00023242"/>
    </source>
</evidence>
<dbReference type="InterPro" id="IPR044840">
    <property type="entry name" value="Nup188"/>
</dbReference>
<dbReference type="InterPro" id="IPR048883">
    <property type="entry name" value="Nup188_N-subdom_III"/>
</dbReference>
<keyword evidence="2" id="KW-0813">Transport</keyword>
<evidence type="ECO:0000313" key="11">
    <source>
        <dbReference type="EMBL" id="KAG5168720.1"/>
    </source>
</evidence>
<feature type="domain" description="Nucleoporin Nup188 N-terminal subdomain III" evidence="10">
    <location>
        <begin position="691"/>
        <end position="1107"/>
    </location>
</feature>
<organism evidence="11">
    <name type="scientific">Psilocybe cubensis</name>
    <name type="common">Psychedelic mushroom</name>
    <name type="synonym">Stropharia cubensis</name>
    <dbReference type="NCBI Taxonomy" id="181762"/>
    <lineage>
        <taxon>Eukaryota</taxon>
        <taxon>Fungi</taxon>
        <taxon>Dikarya</taxon>
        <taxon>Basidiomycota</taxon>
        <taxon>Agaricomycotina</taxon>
        <taxon>Agaricomycetes</taxon>
        <taxon>Agaricomycetidae</taxon>
        <taxon>Agaricales</taxon>
        <taxon>Agaricineae</taxon>
        <taxon>Strophariaceae</taxon>
        <taxon>Psilocybe</taxon>
    </lineage>
</organism>
<dbReference type="Pfam" id="PF18378">
    <property type="entry name" value="Nup188_C"/>
    <property type="match status" value="1"/>
</dbReference>
<dbReference type="PANTHER" id="PTHR31431:SF1">
    <property type="entry name" value="NUCLEOPORIN NUP188"/>
    <property type="match status" value="1"/>
</dbReference>
<name>A0A8H7Y020_PSICU</name>
<keyword evidence="4" id="KW-0653">Protein transport</keyword>
<dbReference type="GO" id="GO:0017056">
    <property type="term" value="F:structural constituent of nuclear pore"/>
    <property type="evidence" value="ECO:0007669"/>
    <property type="project" value="InterPro"/>
</dbReference>
<dbReference type="EMBL" id="JAFIQS010000005">
    <property type="protein sequence ID" value="KAG5168720.1"/>
    <property type="molecule type" value="Genomic_DNA"/>
</dbReference>
<dbReference type="GO" id="GO:0006606">
    <property type="term" value="P:protein import into nucleus"/>
    <property type="evidence" value="ECO:0007669"/>
    <property type="project" value="TreeGrafter"/>
</dbReference>
<keyword evidence="5" id="KW-0811">Translocation</keyword>
<comment type="caution">
    <text evidence="11">The sequence shown here is derived from an EMBL/GenBank/DDBJ whole genome shotgun (WGS) entry which is preliminary data.</text>
</comment>
<evidence type="ECO:0000256" key="2">
    <source>
        <dbReference type="ARBA" id="ARBA00022448"/>
    </source>
</evidence>
<proteinExistence type="predicted"/>
<feature type="region of interest" description="Disordered" evidence="8">
    <location>
        <begin position="1968"/>
        <end position="1995"/>
    </location>
</feature>
<dbReference type="OrthoDB" id="102511at2759"/>
<reference evidence="11" key="1">
    <citation type="submission" date="2021-02" db="EMBL/GenBank/DDBJ databases">
        <title>Psilocybe cubensis genome.</title>
        <authorList>
            <person name="Mckernan K.J."/>
            <person name="Crawford S."/>
            <person name="Trippe A."/>
            <person name="Kane L.T."/>
            <person name="Mclaughlin S."/>
        </authorList>
    </citation>
    <scope>NUCLEOTIDE SEQUENCE [LARGE SCALE GENOMIC DNA]</scope>
    <source>
        <strain evidence="11">MGC-MH-2018</strain>
    </source>
</reference>
<feature type="domain" description="Nuclear pore protein Nup188 C-terminal" evidence="9">
    <location>
        <begin position="1502"/>
        <end position="1673"/>
    </location>
</feature>
<keyword evidence="7" id="KW-0539">Nucleus</keyword>
<dbReference type="GO" id="GO:0044611">
    <property type="term" value="C:nuclear pore inner ring"/>
    <property type="evidence" value="ECO:0007669"/>
    <property type="project" value="TreeGrafter"/>
</dbReference>
<dbReference type="GO" id="GO:0006405">
    <property type="term" value="P:RNA export from nucleus"/>
    <property type="evidence" value="ECO:0007669"/>
    <property type="project" value="TreeGrafter"/>
</dbReference>
<keyword evidence="3" id="KW-0509">mRNA transport</keyword>
<protein>
    <recommendedName>
        <fullName evidence="12">Nucleoporin subcomplex protein binding to Pom34-domain-containing protein</fullName>
    </recommendedName>
</protein>
<dbReference type="PANTHER" id="PTHR31431">
    <property type="entry name" value="NUCLEOPORIN NUP188 HOMOLOG"/>
    <property type="match status" value="1"/>
</dbReference>
<dbReference type="Pfam" id="PF21093">
    <property type="entry name" value="Nup188_N-subdom_III"/>
    <property type="match status" value="1"/>
</dbReference>
<gene>
    <name evidence="11" type="ORF">JR316_005272</name>
</gene>
<evidence type="ECO:0000256" key="5">
    <source>
        <dbReference type="ARBA" id="ARBA00023010"/>
    </source>
</evidence>
<evidence type="ECO:0000256" key="8">
    <source>
        <dbReference type="SAM" id="MobiDB-lite"/>
    </source>
</evidence>